<keyword evidence="3 6" id="KW-0812">Transmembrane</keyword>
<sequence length="423" mass="44305">MTRGLWNIADQVVSSGNNFLVQLAVAQFATAGEFGAFAIAFAVFSVTIGFMRALATTPVAIRFAASDDADFRRGASSAVGTTFLLSVVVSALVLLGTWALPLNGVVESSLVALAVVLPGLLVQDAWRQTLFARLRPAAATLLDAVWGLTQVVAVGALLLAGERTPVAFILAWGGAAFAASFVGVLLSRHWPAPHLAVSWIREQWSLTRYLVPEFVILQAGNQVATLLVALALGEAAAGAMRGGNLLTAPVAILGAGITSFAVPELARRRARMTARTWYLASGGLGGVVLVAGVAWGSMFLLLPDAFGQTVLRDSWEGTRSVLVPVIVGQAATALAGGPTAALYAMGRAQATFRVHLLLAALVLVLPISFALLWGLPGAAWGIAASFWAVVPFWWISLRRAVAAEVEEQREARPTASTVQETTA</sequence>
<keyword evidence="5 6" id="KW-0472">Membrane</keyword>
<feature type="transmembrane region" description="Helical" evidence="6">
    <location>
        <begin position="138"/>
        <end position="160"/>
    </location>
</feature>
<dbReference type="CDD" id="cd13126">
    <property type="entry name" value="MATE_like_11"/>
    <property type="match status" value="1"/>
</dbReference>
<keyword evidence="8" id="KW-1185">Reference proteome</keyword>
<evidence type="ECO:0000256" key="6">
    <source>
        <dbReference type="SAM" id="Phobius"/>
    </source>
</evidence>
<keyword evidence="2" id="KW-1003">Cell membrane</keyword>
<feature type="transmembrane region" description="Helical" evidence="6">
    <location>
        <begin position="75"/>
        <end position="99"/>
    </location>
</feature>
<dbReference type="PANTHER" id="PTHR30250:SF26">
    <property type="entry name" value="PSMA PROTEIN"/>
    <property type="match status" value="1"/>
</dbReference>
<comment type="subcellular location">
    <subcellularLocation>
        <location evidence="1">Cell membrane</location>
        <topology evidence="1">Multi-pass membrane protein</topology>
    </subcellularLocation>
</comment>
<dbReference type="EMBL" id="JBGFTU010000021">
    <property type="protein sequence ID" value="MEZ0166403.1"/>
    <property type="molecule type" value="Genomic_DNA"/>
</dbReference>
<keyword evidence="4 6" id="KW-1133">Transmembrane helix</keyword>
<proteinExistence type="predicted"/>
<evidence type="ECO:0000256" key="2">
    <source>
        <dbReference type="ARBA" id="ARBA00022475"/>
    </source>
</evidence>
<accession>A0ABV4H4B4</accession>
<protein>
    <recommendedName>
        <fullName evidence="9">Oligosaccharide flippase family protein</fullName>
    </recommendedName>
</protein>
<feature type="transmembrane region" description="Helical" evidence="6">
    <location>
        <begin position="277"/>
        <end position="301"/>
    </location>
</feature>
<feature type="transmembrane region" description="Helical" evidence="6">
    <location>
        <begin position="105"/>
        <end position="126"/>
    </location>
</feature>
<name>A0ABV4H4B4_9ACTN</name>
<organism evidence="7 8">
    <name type="scientific">Kineococcus halophytocola</name>
    <dbReference type="NCBI Taxonomy" id="3234027"/>
    <lineage>
        <taxon>Bacteria</taxon>
        <taxon>Bacillati</taxon>
        <taxon>Actinomycetota</taxon>
        <taxon>Actinomycetes</taxon>
        <taxon>Kineosporiales</taxon>
        <taxon>Kineosporiaceae</taxon>
        <taxon>Kineococcus</taxon>
    </lineage>
</organism>
<evidence type="ECO:0000256" key="3">
    <source>
        <dbReference type="ARBA" id="ARBA00022692"/>
    </source>
</evidence>
<evidence type="ECO:0000313" key="7">
    <source>
        <dbReference type="EMBL" id="MEZ0166403.1"/>
    </source>
</evidence>
<dbReference type="RefSeq" id="WP_370442622.1">
    <property type="nucleotide sequence ID" value="NZ_JBGFTU010000021.1"/>
</dbReference>
<evidence type="ECO:0000256" key="1">
    <source>
        <dbReference type="ARBA" id="ARBA00004651"/>
    </source>
</evidence>
<comment type="caution">
    <text evidence="7">The sequence shown here is derived from an EMBL/GenBank/DDBJ whole genome shotgun (WGS) entry which is preliminary data.</text>
</comment>
<dbReference type="PANTHER" id="PTHR30250">
    <property type="entry name" value="PST FAMILY PREDICTED COLANIC ACID TRANSPORTER"/>
    <property type="match status" value="1"/>
</dbReference>
<feature type="transmembrane region" description="Helical" evidence="6">
    <location>
        <begin position="245"/>
        <end position="265"/>
    </location>
</feature>
<feature type="transmembrane region" description="Helical" evidence="6">
    <location>
        <begin position="166"/>
        <end position="188"/>
    </location>
</feature>
<evidence type="ECO:0008006" key="9">
    <source>
        <dbReference type="Google" id="ProtNLM"/>
    </source>
</evidence>
<feature type="transmembrane region" description="Helical" evidence="6">
    <location>
        <begin position="379"/>
        <end position="397"/>
    </location>
</feature>
<evidence type="ECO:0000256" key="4">
    <source>
        <dbReference type="ARBA" id="ARBA00022989"/>
    </source>
</evidence>
<feature type="transmembrane region" description="Helical" evidence="6">
    <location>
        <begin position="34"/>
        <end position="54"/>
    </location>
</feature>
<feature type="transmembrane region" description="Helical" evidence="6">
    <location>
        <begin position="321"/>
        <end position="344"/>
    </location>
</feature>
<evidence type="ECO:0000256" key="5">
    <source>
        <dbReference type="ARBA" id="ARBA00023136"/>
    </source>
</evidence>
<feature type="transmembrane region" description="Helical" evidence="6">
    <location>
        <begin position="356"/>
        <end position="373"/>
    </location>
</feature>
<gene>
    <name evidence="7" type="ORF">AB2L27_16700</name>
</gene>
<dbReference type="Proteomes" id="UP001565927">
    <property type="component" value="Unassembled WGS sequence"/>
</dbReference>
<dbReference type="InterPro" id="IPR050833">
    <property type="entry name" value="Poly_Biosynth_Transport"/>
</dbReference>
<evidence type="ECO:0000313" key="8">
    <source>
        <dbReference type="Proteomes" id="UP001565927"/>
    </source>
</evidence>
<reference evidence="7 8" key="1">
    <citation type="submission" date="2024-07" db="EMBL/GenBank/DDBJ databases">
        <authorList>
            <person name="Thanompreechachai J."/>
            <person name="Duangmal K."/>
        </authorList>
    </citation>
    <scope>NUCLEOTIDE SEQUENCE [LARGE SCALE GENOMIC DNA]</scope>
    <source>
        <strain evidence="7 8">LSe6-4</strain>
    </source>
</reference>